<dbReference type="EC" id="5.4.2.12" evidence="1"/>
<dbReference type="PANTHER" id="PTHR48100:SF58">
    <property type="entry name" value="PE-PGRS FAMILY PROTEIN PE_PGRS11"/>
    <property type="match status" value="1"/>
</dbReference>
<keyword evidence="2" id="KW-1185">Reference proteome</keyword>
<dbReference type="RefSeq" id="WP_068117237.1">
    <property type="nucleotide sequence ID" value="NZ_CCXJ01000075.1"/>
</dbReference>
<comment type="caution">
    <text evidence="1">The sequence shown here is derived from an EMBL/GenBank/DDBJ whole genome shotgun (WGS) entry which is preliminary data.</text>
</comment>
<dbReference type="SMART" id="SM00855">
    <property type="entry name" value="PGAM"/>
    <property type="match status" value="1"/>
</dbReference>
<dbReference type="InterPro" id="IPR029033">
    <property type="entry name" value="His_PPase_superfam"/>
</dbReference>
<proteinExistence type="predicted"/>
<sequence>MNRPVRLLLLRHGQTHSNVTGALDTGEPGHDLTDLGKAQAAAAVRALADQDLTGLHVSRLVRTHQTAQPLATARSLDPAVTGGLEEIRAGEFEMRNDHDAVAGYIGTVGAWISDDLDHRMPGGENGHEFLSRYDAAVERIVTGAWERATRTVLLVSHGAAIRTWVSRRVDGAEDHPEARERLENTGLITVEGDPATGWKLLDWHSEPIGGRFLEDEAAPDPTALPADD</sequence>
<dbReference type="InterPro" id="IPR013078">
    <property type="entry name" value="His_Pase_superF_clade-1"/>
</dbReference>
<dbReference type="PROSITE" id="PS00175">
    <property type="entry name" value="PG_MUTASE"/>
    <property type="match status" value="1"/>
</dbReference>
<dbReference type="Proteomes" id="UP001240447">
    <property type="component" value="Unassembled WGS sequence"/>
</dbReference>
<dbReference type="SUPFAM" id="SSF53254">
    <property type="entry name" value="Phosphoglycerate mutase-like"/>
    <property type="match status" value="1"/>
</dbReference>
<protein>
    <submittedName>
        <fullName evidence="1">Phosphoglycerate mutase</fullName>
        <ecNumber evidence="1">5.4.2.12</ecNumber>
    </submittedName>
</protein>
<evidence type="ECO:0000313" key="1">
    <source>
        <dbReference type="EMBL" id="MDP9820911.1"/>
    </source>
</evidence>
<dbReference type="CDD" id="cd07067">
    <property type="entry name" value="HP_PGM_like"/>
    <property type="match status" value="1"/>
</dbReference>
<dbReference type="GO" id="GO:0004619">
    <property type="term" value="F:phosphoglycerate mutase activity"/>
    <property type="evidence" value="ECO:0007669"/>
    <property type="project" value="UniProtKB-EC"/>
</dbReference>
<dbReference type="Pfam" id="PF00300">
    <property type="entry name" value="His_Phos_1"/>
    <property type="match status" value="1"/>
</dbReference>
<name>A0ABT9NKG6_9ACTN</name>
<dbReference type="InterPro" id="IPR001345">
    <property type="entry name" value="PG/BPGM_mutase_AS"/>
</dbReference>
<keyword evidence="1" id="KW-0413">Isomerase</keyword>
<evidence type="ECO:0000313" key="2">
    <source>
        <dbReference type="Proteomes" id="UP001240447"/>
    </source>
</evidence>
<dbReference type="Gene3D" id="3.40.50.1240">
    <property type="entry name" value="Phosphoglycerate mutase-like"/>
    <property type="match status" value="1"/>
</dbReference>
<dbReference type="InterPro" id="IPR050275">
    <property type="entry name" value="PGM_Phosphatase"/>
</dbReference>
<organism evidence="1 2">
    <name type="scientific">Nocardioides massiliensis</name>
    <dbReference type="NCBI Taxonomy" id="1325935"/>
    <lineage>
        <taxon>Bacteria</taxon>
        <taxon>Bacillati</taxon>
        <taxon>Actinomycetota</taxon>
        <taxon>Actinomycetes</taxon>
        <taxon>Propionibacteriales</taxon>
        <taxon>Nocardioidaceae</taxon>
        <taxon>Nocardioides</taxon>
    </lineage>
</organism>
<gene>
    <name evidence="1" type="ORF">J2S59_000720</name>
</gene>
<dbReference type="EMBL" id="JAUSQM010000001">
    <property type="protein sequence ID" value="MDP9820911.1"/>
    <property type="molecule type" value="Genomic_DNA"/>
</dbReference>
<accession>A0ABT9NKG6</accession>
<reference evidence="1 2" key="1">
    <citation type="submission" date="2023-07" db="EMBL/GenBank/DDBJ databases">
        <title>Sequencing the genomes of 1000 actinobacteria strains.</title>
        <authorList>
            <person name="Klenk H.-P."/>
        </authorList>
    </citation>
    <scope>NUCLEOTIDE SEQUENCE [LARGE SCALE GENOMIC DNA]</scope>
    <source>
        <strain evidence="1 2">GD13</strain>
    </source>
</reference>
<dbReference type="PANTHER" id="PTHR48100">
    <property type="entry name" value="BROAD-SPECIFICITY PHOSPHATASE YOR283W-RELATED"/>
    <property type="match status" value="1"/>
</dbReference>